<keyword evidence="2" id="KW-1185">Reference proteome</keyword>
<sequence>MYVFRGTSVPRILHPHTNVDVDTNVNACTDTNGDTNVNNDALINANFDVQVNANIFGFYDIIWLFNDNVTKTQRIVVLSRWVINAVWISRKGKMPYKVNVK</sequence>
<dbReference type="Proteomes" id="UP000828251">
    <property type="component" value="Unassembled WGS sequence"/>
</dbReference>
<comment type="caution">
    <text evidence="1">The sequence shown here is derived from an EMBL/GenBank/DDBJ whole genome shotgun (WGS) entry which is preliminary data.</text>
</comment>
<dbReference type="OrthoDB" id="10533805at2759"/>
<evidence type="ECO:0000313" key="1">
    <source>
        <dbReference type="EMBL" id="KAH1081697.1"/>
    </source>
</evidence>
<evidence type="ECO:0000313" key="2">
    <source>
        <dbReference type="Proteomes" id="UP000828251"/>
    </source>
</evidence>
<reference evidence="1 2" key="1">
    <citation type="journal article" date="2021" name="Plant Biotechnol. J.">
        <title>Multi-omics assisted identification of the key and species-specific regulatory components of drought-tolerant mechanisms in Gossypium stocksii.</title>
        <authorList>
            <person name="Yu D."/>
            <person name="Ke L."/>
            <person name="Zhang D."/>
            <person name="Wu Y."/>
            <person name="Sun Y."/>
            <person name="Mei J."/>
            <person name="Sun J."/>
            <person name="Sun Y."/>
        </authorList>
    </citation>
    <scope>NUCLEOTIDE SEQUENCE [LARGE SCALE GENOMIC DNA]</scope>
    <source>
        <strain evidence="2">cv. E1</strain>
        <tissue evidence="1">Leaf</tissue>
    </source>
</reference>
<dbReference type="AlphaFoldDB" id="A0A9D4A1V4"/>
<proteinExistence type="predicted"/>
<accession>A0A9D4A1V4</accession>
<dbReference type="EMBL" id="JAIQCV010000007">
    <property type="protein sequence ID" value="KAH1081697.1"/>
    <property type="molecule type" value="Genomic_DNA"/>
</dbReference>
<organism evidence="1 2">
    <name type="scientific">Gossypium stocksii</name>
    <dbReference type="NCBI Taxonomy" id="47602"/>
    <lineage>
        <taxon>Eukaryota</taxon>
        <taxon>Viridiplantae</taxon>
        <taxon>Streptophyta</taxon>
        <taxon>Embryophyta</taxon>
        <taxon>Tracheophyta</taxon>
        <taxon>Spermatophyta</taxon>
        <taxon>Magnoliopsida</taxon>
        <taxon>eudicotyledons</taxon>
        <taxon>Gunneridae</taxon>
        <taxon>Pentapetalae</taxon>
        <taxon>rosids</taxon>
        <taxon>malvids</taxon>
        <taxon>Malvales</taxon>
        <taxon>Malvaceae</taxon>
        <taxon>Malvoideae</taxon>
        <taxon>Gossypium</taxon>
    </lineage>
</organism>
<gene>
    <name evidence="1" type="ORF">J1N35_021458</name>
</gene>
<protein>
    <submittedName>
        <fullName evidence="1">Uncharacterized protein</fullName>
    </submittedName>
</protein>
<name>A0A9D4A1V4_9ROSI</name>